<keyword evidence="3" id="KW-0131">Cell cycle</keyword>
<evidence type="ECO:0000256" key="1">
    <source>
        <dbReference type="ARBA" id="ARBA00022618"/>
    </source>
</evidence>
<reference evidence="8 9" key="1">
    <citation type="journal article" date="2023" name="PLoS ONE">
        <title>Cytospora paraplurivora sp. nov. isolated from orchards with fruit tree decline syndrome in Ontario, Canada.</title>
        <authorList>
            <person name="Ilyukhin E."/>
            <person name="Nguyen H.D.T."/>
            <person name="Castle A.J."/>
            <person name="Ellouze W."/>
        </authorList>
    </citation>
    <scope>NUCLEOTIDE SEQUENCE [LARGE SCALE GENOMIC DNA]</scope>
    <source>
        <strain evidence="8 9">FDS-564</strain>
    </source>
</reference>
<organism evidence="8 9">
    <name type="scientific">Cytospora paraplurivora</name>
    <dbReference type="NCBI Taxonomy" id="2898453"/>
    <lineage>
        <taxon>Eukaryota</taxon>
        <taxon>Fungi</taxon>
        <taxon>Dikarya</taxon>
        <taxon>Ascomycota</taxon>
        <taxon>Pezizomycotina</taxon>
        <taxon>Sordariomycetes</taxon>
        <taxon>Sordariomycetidae</taxon>
        <taxon>Diaporthales</taxon>
        <taxon>Cytosporaceae</taxon>
        <taxon>Cytospora</taxon>
    </lineage>
</organism>
<feature type="compositionally biased region" description="Polar residues" evidence="5">
    <location>
        <begin position="9"/>
        <end position="30"/>
    </location>
</feature>
<feature type="region of interest" description="Disordered" evidence="5">
    <location>
        <begin position="1"/>
        <end position="65"/>
    </location>
</feature>
<keyword evidence="1" id="KW-0132">Cell division</keyword>
<dbReference type="Pfam" id="PF02984">
    <property type="entry name" value="Cyclin_C"/>
    <property type="match status" value="1"/>
</dbReference>
<dbReference type="FunFam" id="1.10.472.10:FF:000001">
    <property type="entry name" value="G2/mitotic-specific cyclin"/>
    <property type="match status" value="1"/>
</dbReference>
<evidence type="ECO:0000256" key="5">
    <source>
        <dbReference type="SAM" id="MobiDB-lite"/>
    </source>
</evidence>
<keyword evidence="9" id="KW-1185">Reference proteome</keyword>
<dbReference type="AlphaFoldDB" id="A0AAN9UKW5"/>
<comment type="caution">
    <text evidence="8">The sequence shown here is derived from an EMBL/GenBank/DDBJ whole genome shotgun (WGS) entry which is preliminary data.</text>
</comment>
<gene>
    <name evidence="8" type="primary">CLB4</name>
    <name evidence="8" type="ORF">SLS53_000290</name>
</gene>
<dbReference type="CDD" id="cd20512">
    <property type="entry name" value="CYCLIN_CLBs_yeast_rpt2"/>
    <property type="match status" value="1"/>
</dbReference>
<dbReference type="InterPro" id="IPR039361">
    <property type="entry name" value="Cyclin"/>
</dbReference>
<keyword evidence="2 4" id="KW-0195">Cyclin</keyword>
<dbReference type="InterPro" id="IPR006671">
    <property type="entry name" value="Cyclin_N"/>
</dbReference>
<evidence type="ECO:0000259" key="6">
    <source>
        <dbReference type="SMART" id="SM00385"/>
    </source>
</evidence>
<comment type="similarity">
    <text evidence="4">Belongs to the cyclin family.</text>
</comment>
<dbReference type="InterPro" id="IPR013763">
    <property type="entry name" value="Cyclin-like_dom"/>
</dbReference>
<feature type="domain" description="Cyclin-like" evidence="6">
    <location>
        <begin position="466"/>
        <end position="567"/>
    </location>
</feature>
<evidence type="ECO:0000313" key="9">
    <source>
        <dbReference type="Proteomes" id="UP001320245"/>
    </source>
</evidence>
<name>A0AAN9UKW5_9PEZI</name>
<dbReference type="Pfam" id="PF00134">
    <property type="entry name" value="Cyclin_N"/>
    <property type="match status" value="1"/>
</dbReference>
<evidence type="ECO:0000259" key="7">
    <source>
        <dbReference type="SMART" id="SM01332"/>
    </source>
</evidence>
<dbReference type="PANTHER" id="PTHR10177">
    <property type="entry name" value="CYCLINS"/>
    <property type="match status" value="1"/>
</dbReference>
<dbReference type="GO" id="GO:0051301">
    <property type="term" value="P:cell division"/>
    <property type="evidence" value="ECO:0007669"/>
    <property type="project" value="UniProtKB-KW"/>
</dbReference>
<feature type="region of interest" description="Disordered" evidence="5">
    <location>
        <begin position="91"/>
        <end position="134"/>
    </location>
</feature>
<dbReference type="SMART" id="SM00385">
    <property type="entry name" value="CYCLIN"/>
    <property type="match status" value="2"/>
</dbReference>
<feature type="compositionally biased region" description="Polar residues" evidence="5">
    <location>
        <begin position="107"/>
        <end position="121"/>
    </location>
</feature>
<evidence type="ECO:0000256" key="2">
    <source>
        <dbReference type="ARBA" id="ARBA00023127"/>
    </source>
</evidence>
<sequence length="639" mass="71915">MDSKVPRNENLSTNQAGNKTKNAQGSQVSYPTAGLKGPVKRSAFGDLSNTAGAKASHSVSTKGSIKYPVNTSKMVPYKDNDKENAIKVGKAKDAFLRPAQRPPTGLKPSSTTQSFPTQNDNRGGPAFKQTIPKKTTVVYNDEHQQKPQALGRQYHSQPYLKPTVGNVLHRKQSRNINQEDGHHNAEADIDDASYEDVMEELPQVQEDYFPLEASAPGPIGPAITVDMKPLDPLPATSSVPWAFSMPLVPEPEEFSDEDYEEDLYDEQGYTTAHSIKSYGDYTGGVTTLLVPDMTAKAQQELEEAKVYVEKNRPQDDVEDEEWDVSMVAEYGEEIFEYMRELELRMLPDPHYMSKIQAEIQWSMRSILMDWLVQVHNRFTLLPETLFLTVNYIDRFLSNKMVSLGKLQLVGATAIFVAAKYEEINCPSVQEIVFMVDGGYSVDEILKAERFMLSMLQFELGWPGPMSFLRRISKADDYDLETRTLAKYFLEVTIMDERFVGCPPSYLAAGAHCLARLMLKKGDWVSYDPIYGQCIDGKKLKTLWSLGHIHYSGYTWVQIKPLVAVILECCRSPQKHHAAVYEKYADRRFKKASTFVEEELVKGFVLPFHHSVPRLSLCSAANDDTAPIRFPLPGLISTES</sequence>
<protein>
    <submittedName>
        <fullName evidence="8">B-type cyclin</fullName>
    </submittedName>
</protein>
<evidence type="ECO:0000256" key="4">
    <source>
        <dbReference type="RuleBase" id="RU000383"/>
    </source>
</evidence>
<feature type="domain" description="Cyclin C-terminal" evidence="7">
    <location>
        <begin position="462"/>
        <end position="597"/>
    </location>
</feature>
<dbReference type="EMBL" id="JAJSPL020000001">
    <property type="protein sequence ID" value="KAK7749711.1"/>
    <property type="molecule type" value="Genomic_DNA"/>
</dbReference>
<evidence type="ECO:0000313" key="8">
    <source>
        <dbReference type="EMBL" id="KAK7749711.1"/>
    </source>
</evidence>
<feature type="compositionally biased region" description="Polar residues" evidence="5">
    <location>
        <begin position="47"/>
        <end position="65"/>
    </location>
</feature>
<evidence type="ECO:0000256" key="3">
    <source>
        <dbReference type="ARBA" id="ARBA00023306"/>
    </source>
</evidence>
<feature type="domain" description="Cyclin-like" evidence="6">
    <location>
        <begin position="369"/>
        <end position="453"/>
    </location>
</feature>
<dbReference type="InterPro" id="IPR048258">
    <property type="entry name" value="Cyclins_cyclin-box"/>
</dbReference>
<dbReference type="Proteomes" id="UP001320245">
    <property type="component" value="Unassembled WGS sequence"/>
</dbReference>
<dbReference type="SUPFAM" id="SSF47954">
    <property type="entry name" value="Cyclin-like"/>
    <property type="match status" value="2"/>
</dbReference>
<dbReference type="PROSITE" id="PS00292">
    <property type="entry name" value="CYCLINS"/>
    <property type="match status" value="1"/>
</dbReference>
<dbReference type="SMART" id="SM01332">
    <property type="entry name" value="Cyclin_C"/>
    <property type="match status" value="1"/>
</dbReference>
<dbReference type="Gene3D" id="1.10.472.10">
    <property type="entry name" value="Cyclin-like"/>
    <property type="match status" value="2"/>
</dbReference>
<accession>A0AAN9UKW5</accession>
<dbReference type="InterPro" id="IPR004367">
    <property type="entry name" value="Cyclin_C-dom"/>
</dbReference>
<proteinExistence type="inferred from homology"/>
<dbReference type="CDD" id="cd20568">
    <property type="entry name" value="CYCLIN_CLBs_yeast_rpt1"/>
    <property type="match status" value="1"/>
</dbReference>
<dbReference type="InterPro" id="IPR036915">
    <property type="entry name" value="Cyclin-like_sf"/>
</dbReference>